<reference evidence="2 3" key="1">
    <citation type="submission" date="2017-11" db="EMBL/GenBank/DDBJ databases">
        <title>De novo assembly and phasing of dikaryotic genomes from two isolates of Puccinia coronata f. sp. avenae, the causal agent of oat crown rust.</title>
        <authorList>
            <person name="Miller M.E."/>
            <person name="Zhang Y."/>
            <person name="Omidvar V."/>
            <person name="Sperschneider J."/>
            <person name="Schwessinger B."/>
            <person name="Raley C."/>
            <person name="Palmer J.M."/>
            <person name="Garnica D."/>
            <person name="Upadhyaya N."/>
            <person name="Rathjen J."/>
            <person name="Taylor J.M."/>
            <person name="Park R.F."/>
            <person name="Dodds P.N."/>
            <person name="Hirsch C.D."/>
            <person name="Kianian S.F."/>
            <person name="Figueroa M."/>
        </authorList>
    </citation>
    <scope>NUCLEOTIDE SEQUENCE [LARGE SCALE GENOMIC DNA]</scope>
    <source>
        <strain evidence="2">12SD80</strain>
    </source>
</reference>
<evidence type="ECO:0000313" key="2">
    <source>
        <dbReference type="EMBL" id="PLW33555.1"/>
    </source>
</evidence>
<evidence type="ECO:0000313" key="3">
    <source>
        <dbReference type="Proteomes" id="UP000235392"/>
    </source>
</evidence>
<name>A0A2N5U750_9BASI</name>
<feature type="region of interest" description="Disordered" evidence="1">
    <location>
        <begin position="1"/>
        <end position="159"/>
    </location>
</feature>
<comment type="caution">
    <text evidence="2">The sequence shown here is derived from an EMBL/GenBank/DDBJ whole genome shotgun (WGS) entry which is preliminary data.</text>
</comment>
<feature type="compositionally biased region" description="Basic and acidic residues" evidence="1">
    <location>
        <begin position="50"/>
        <end position="62"/>
    </location>
</feature>
<sequence>MPPVDSILPMENPGTVDSAASLGDHPPVELEGDLNATVEEIDNPATGSRPRIEESSEYEKSHASALPKPSSHSDLTNLAFKTNPSSSAPSPGVEKVDNTKIYSHPAPPRSQRRGTSAYQPERHPTVRESDTRAYGYDSHSRNPQPGQYTSNLQNDGVNPVNHAVNRYPVEWCWQYRPFQRYKPTHVVFQPVFEWDLVLAPVNPHQLTAPDHSSQATTPEFCNLDFHGTPSNSNNFNHADGSHSIFPSGSKAPSSNFKEEIQHSFCKHFQAPT</sequence>
<feature type="compositionally biased region" description="Basic and acidic residues" evidence="1">
    <location>
        <begin position="120"/>
        <end position="131"/>
    </location>
</feature>
<organism evidence="2 3">
    <name type="scientific">Puccinia coronata f. sp. avenae</name>
    <dbReference type="NCBI Taxonomy" id="200324"/>
    <lineage>
        <taxon>Eukaryota</taxon>
        <taxon>Fungi</taxon>
        <taxon>Dikarya</taxon>
        <taxon>Basidiomycota</taxon>
        <taxon>Pucciniomycotina</taxon>
        <taxon>Pucciniomycetes</taxon>
        <taxon>Pucciniales</taxon>
        <taxon>Pucciniaceae</taxon>
        <taxon>Puccinia</taxon>
    </lineage>
</organism>
<dbReference type="Proteomes" id="UP000235392">
    <property type="component" value="Unassembled WGS sequence"/>
</dbReference>
<proteinExistence type="predicted"/>
<gene>
    <name evidence="2" type="ORF">PCASD_14093</name>
</gene>
<protein>
    <submittedName>
        <fullName evidence="2">Uncharacterized protein</fullName>
    </submittedName>
</protein>
<feature type="compositionally biased region" description="Polar residues" evidence="1">
    <location>
        <begin position="141"/>
        <end position="156"/>
    </location>
</feature>
<feature type="compositionally biased region" description="Polar residues" evidence="1">
    <location>
        <begin position="70"/>
        <end position="89"/>
    </location>
</feature>
<feature type="compositionally biased region" description="Polar residues" evidence="1">
    <location>
        <begin position="244"/>
        <end position="254"/>
    </location>
</feature>
<feature type="region of interest" description="Disordered" evidence="1">
    <location>
        <begin position="232"/>
        <end position="254"/>
    </location>
</feature>
<evidence type="ECO:0000256" key="1">
    <source>
        <dbReference type="SAM" id="MobiDB-lite"/>
    </source>
</evidence>
<accession>A0A2N5U750</accession>
<dbReference type="AlphaFoldDB" id="A0A2N5U750"/>
<dbReference type="EMBL" id="PGCI01000217">
    <property type="protein sequence ID" value="PLW33555.1"/>
    <property type="molecule type" value="Genomic_DNA"/>
</dbReference>